<protein>
    <submittedName>
        <fullName evidence="2">Uncharacterized protein</fullName>
    </submittedName>
</protein>
<keyword evidence="1" id="KW-1185">Reference proteome</keyword>
<dbReference type="PANTHER" id="PTHR21780">
    <property type="entry name" value="TRANSMEMBRANE PROTEIN 209"/>
    <property type="match status" value="1"/>
</dbReference>
<name>A0A914CY36_9BILA</name>
<organism evidence="1 2">
    <name type="scientific">Acrobeloides nanus</name>
    <dbReference type="NCBI Taxonomy" id="290746"/>
    <lineage>
        <taxon>Eukaryota</taxon>
        <taxon>Metazoa</taxon>
        <taxon>Ecdysozoa</taxon>
        <taxon>Nematoda</taxon>
        <taxon>Chromadorea</taxon>
        <taxon>Rhabditida</taxon>
        <taxon>Tylenchina</taxon>
        <taxon>Cephalobomorpha</taxon>
        <taxon>Cephaloboidea</taxon>
        <taxon>Cephalobidae</taxon>
        <taxon>Acrobeloides</taxon>
    </lineage>
</organism>
<evidence type="ECO:0000313" key="2">
    <source>
        <dbReference type="WBParaSite" id="ACRNAN_scaffold1553.g13030.t1"/>
    </source>
</evidence>
<dbReference type="Proteomes" id="UP000887540">
    <property type="component" value="Unplaced"/>
</dbReference>
<dbReference type="GO" id="GO:0016020">
    <property type="term" value="C:membrane"/>
    <property type="evidence" value="ECO:0007669"/>
    <property type="project" value="TreeGrafter"/>
</dbReference>
<reference evidence="2" key="1">
    <citation type="submission" date="2022-11" db="UniProtKB">
        <authorList>
            <consortium name="WormBaseParasite"/>
        </authorList>
    </citation>
    <scope>IDENTIFICATION</scope>
</reference>
<sequence length="261" mass="29854">MVRSFKKCYLDVAQLPKYELKLRVWLCNTVLRPLVEKIGQLNTHFIRSSPPIQLKLGETSLENIHTLLSSKIELCSTALPLVLPYLRIHTNQTYLVQRIRELAADITLKEFNWNSGGKELIRESTNGMLRVVPWHESLPTDAELIWNLFCVYMDSMLSPSPFIVNHAKKPFTNVYFHKKSGRFNAIQCGSNSFFIVQVSERPPLFEFVTNGGLVTNSVSKEGSNLFQTMLLFIAHCKEMNKSRIDHLNLTETGLNLIEVIS</sequence>
<evidence type="ECO:0000313" key="1">
    <source>
        <dbReference type="Proteomes" id="UP000887540"/>
    </source>
</evidence>
<proteinExistence type="predicted"/>
<dbReference type="WBParaSite" id="ACRNAN_scaffold1553.g13030.t1">
    <property type="protein sequence ID" value="ACRNAN_scaffold1553.g13030.t1"/>
    <property type="gene ID" value="ACRNAN_scaffold1553.g13030"/>
</dbReference>
<accession>A0A914CY36</accession>
<dbReference type="PANTHER" id="PTHR21780:SF0">
    <property type="entry name" value="TRANSMEMBRANE PROTEIN 209"/>
    <property type="match status" value="1"/>
</dbReference>
<dbReference type="Pfam" id="PF09786">
    <property type="entry name" value="CytochromB561_N"/>
    <property type="match status" value="1"/>
</dbReference>
<dbReference type="InterPro" id="IPR019176">
    <property type="entry name" value="Cytochrome_B561-rel"/>
</dbReference>
<dbReference type="AlphaFoldDB" id="A0A914CY36"/>